<accession>A0A835SAV4</accession>
<evidence type="ECO:0008006" key="5">
    <source>
        <dbReference type="Google" id="ProtNLM"/>
    </source>
</evidence>
<sequence length="853" mass="96756">MTKGDGKVLLSAVWKAFKKTGVGEVRATSDGTILNKLVPKPKANPSTPPISPTPVDKAKAFLPDLADKFVLQLKKGRAENSEESPVPAWESCAEVTQEISSILPSFDEAASLASQSNYGELFTNQPQNCMNQRKKEMSRFRKQKAILKNTQPRQFQKLMKICVDKLDAESTMGIFYRFGREISMKEYLTLIKLLIEKARNSSVQDSLVYVQKLYKLFVSMRERGFQISEDSYGPFLLYLTDMNMKTEFINFCEFMKDYDHESYTRLGYYEMLFWIKVGDENKIKELCSLVATDGGNESNGLAESYLLALCQSDMKDELILSLEAFDMGNMTSLKHVSCIFKSMGVLQLEKHMLRFIFALKTRGTEETDISSFIYDYASSLPNLAVEDILSTFDKLHEKADIMPSIASCEKLIKLCCSFSKVRAALHIADRMCKCGGPISVESFHPILQACENNFEFELVNQIFSVIRHHNLKPGADAIKIMIVLCVKMKDFESAFNFLNVAREMKVVPTAGMYNAILAGYFREKKDHGALAVLQQMKDADVKPDSETYSYLISNCRSEKDIVKYHDEMQHAGVQATKYVYMALINAYANFQNFEMAKQVLQHAIIPHRYLNDVRSVLLSALSSNGQISEALHQYDEIKQTGNKIEPKAAICLIEHLQAEGNLDRLLQLLGELDDSSYWFDGCSRVVQYCVQWNLASAAIQLLKTLKEADESSTYIVIDQVFSRIWEMETTNVEIGLELLRAIKDLHLSVTRTSLDFLLSCCVKTKDPLRAQLIWSEYEDAGLPYNILSLLRMYEVLLAADDDEEASKILKRIPKDDPHVCYVIESCKATYAKKLCKGRTKQVQQLEAQQASLQ</sequence>
<dbReference type="EMBL" id="JADCNM010000001">
    <property type="protein sequence ID" value="KAG0503610.1"/>
    <property type="molecule type" value="Genomic_DNA"/>
</dbReference>
<gene>
    <name evidence="3" type="ORF">HPP92_003682</name>
</gene>
<dbReference type="PROSITE" id="PS51375">
    <property type="entry name" value="PPR"/>
    <property type="match status" value="1"/>
</dbReference>
<protein>
    <recommendedName>
        <fullName evidence="5">Pentatricopeptide repeat-containing protein</fullName>
    </recommendedName>
</protein>
<dbReference type="Pfam" id="PF13041">
    <property type="entry name" value="PPR_2"/>
    <property type="match status" value="1"/>
</dbReference>
<dbReference type="Gene3D" id="1.25.40.10">
    <property type="entry name" value="Tetratricopeptide repeat domain"/>
    <property type="match status" value="2"/>
</dbReference>
<dbReference type="Pfam" id="PF01535">
    <property type="entry name" value="PPR"/>
    <property type="match status" value="1"/>
</dbReference>
<evidence type="ECO:0000256" key="2">
    <source>
        <dbReference type="PROSITE-ProRule" id="PRU00708"/>
    </source>
</evidence>
<dbReference type="PANTHER" id="PTHR47262:SF1">
    <property type="entry name" value="OS02G0132600 PROTEIN"/>
    <property type="match status" value="1"/>
</dbReference>
<dbReference type="NCBIfam" id="TIGR00756">
    <property type="entry name" value="PPR"/>
    <property type="match status" value="1"/>
</dbReference>
<evidence type="ECO:0000256" key="1">
    <source>
        <dbReference type="ARBA" id="ARBA00022737"/>
    </source>
</evidence>
<organism evidence="3 4">
    <name type="scientific">Vanilla planifolia</name>
    <name type="common">Vanilla</name>
    <dbReference type="NCBI Taxonomy" id="51239"/>
    <lineage>
        <taxon>Eukaryota</taxon>
        <taxon>Viridiplantae</taxon>
        <taxon>Streptophyta</taxon>
        <taxon>Embryophyta</taxon>
        <taxon>Tracheophyta</taxon>
        <taxon>Spermatophyta</taxon>
        <taxon>Magnoliopsida</taxon>
        <taxon>Liliopsida</taxon>
        <taxon>Asparagales</taxon>
        <taxon>Orchidaceae</taxon>
        <taxon>Vanilloideae</taxon>
        <taxon>Vanilleae</taxon>
        <taxon>Vanilla</taxon>
    </lineage>
</organism>
<reference evidence="3 4" key="1">
    <citation type="journal article" date="2020" name="Nat. Food">
        <title>A phased Vanilla planifolia genome enables genetic improvement of flavour and production.</title>
        <authorList>
            <person name="Hasing T."/>
            <person name="Tang H."/>
            <person name="Brym M."/>
            <person name="Khazi F."/>
            <person name="Huang T."/>
            <person name="Chambers A.H."/>
        </authorList>
    </citation>
    <scope>NUCLEOTIDE SEQUENCE [LARGE SCALE GENOMIC DNA]</scope>
    <source>
        <tissue evidence="3">Leaf</tissue>
    </source>
</reference>
<dbReference type="OrthoDB" id="767661at2759"/>
<keyword evidence="1" id="KW-0677">Repeat</keyword>
<feature type="repeat" description="PPR" evidence="2">
    <location>
        <begin position="509"/>
        <end position="543"/>
    </location>
</feature>
<dbReference type="InterPro" id="IPR011990">
    <property type="entry name" value="TPR-like_helical_dom_sf"/>
</dbReference>
<dbReference type="InterPro" id="IPR002885">
    <property type="entry name" value="PPR_rpt"/>
</dbReference>
<proteinExistence type="predicted"/>
<dbReference type="Proteomes" id="UP000639772">
    <property type="component" value="Chromosome 1"/>
</dbReference>
<name>A0A835SAV4_VANPL</name>
<evidence type="ECO:0000313" key="3">
    <source>
        <dbReference type="EMBL" id="KAG0503610.1"/>
    </source>
</evidence>
<dbReference type="PANTHER" id="PTHR47262">
    <property type="entry name" value="OS02G0132600 PROTEIN"/>
    <property type="match status" value="1"/>
</dbReference>
<dbReference type="AlphaFoldDB" id="A0A835SAV4"/>
<comment type="caution">
    <text evidence="3">The sequence shown here is derived from an EMBL/GenBank/DDBJ whole genome shotgun (WGS) entry which is preliminary data.</text>
</comment>
<evidence type="ECO:0000313" key="4">
    <source>
        <dbReference type="Proteomes" id="UP000639772"/>
    </source>
</evidence>